<dbReference type="EMBL" id="SJJR01000014">
    <property type="protein sequence ID" value="TCB95471.1"/>
    <property type="molecule type" value="Genomic_DNA"/>
</dbReference>
<comment type="caution">
    <text evidence="3">The sequence shown here is derived from an EMBL/GenBank/DDBJ whole genome shotgun (WGS) entry which is preliminary data.</text>
</comment>
<dbReference type="Gene3D" id="3.30.200.20">
    <property type="entry name" value="Phosphorylase Kinase, domain 1"/>
    <property type="match status" value="1"/>
</dbReference>
<keyword evidence="3" id="KW-0808">Transferase</keyword>
<evidence type="ECO:0000313" key="3">
    <source>
        <dbReference type="EMBL" id="TCB95471.1"/>
    </source>
</evidence>
<keyword evidence="4" id="KW-1185">Reference proteome</keyword>
<dbReference type="PANTHER" id="PTHR21310">
    <property type="entry name" value="AMINOGLYCOSIDE PHOSPHOTRANSFERASE-RELATED-RELATED"/>
    <property type="match status" value="1"/>
</dbReference>
<dbReference type="InterPro" id="IPR051678">
    <property type="entry name" value="AGP_Transferase"/>
</dbReference>
<dbReference type="PANTHER" id="PTHR21310:SF40">
    <property type="entry name" value="AMINOGLYCOSIDE PHOSPHOTRANSFERASE DOMAIN-CONTAINING PROTEIN-RELATED"/>
    <property type="match status" value="1"/>
</dbReference>
<protein>
    <submittedName>
        <fullName evidence="3">Phosphotransferase family protein</fullName>
    </submittedName>
</protein>
<dbReference type="SUPFAM" id="SSF56112">
    <property type="entry name" value="Protein kinase-like (PK-like)"/>
    <property type="match status" value="1"/>
</dbReference>
<sequence>MGRGVARPTASGDRGTAGQRRRSGGRDRVRREAGTALERIVTAAPVDLAVLARVLAEREIPVAGPLTATLVAGGKSNLTFRVTDGVNRWILRRPPYGSYHRGAHDVAREYRVLAALAATAVPVPTVVALGTDQEVPYYLMAEVPGDVLRTRDAVAAVAPADRHRLSIAMVDTLADLHEVRIDAVGLRDFGRPDGFLARQLARWHRQYHAVSRRHTVLVDELANRLGAGLPPPVGASIVHGDYRVDNLIVTPDDPGRIAAVLDWEMATLGDPLADLGTLVMFWDEVGRPFNPITGGLTAFAGFLDVDEVVSHYCARRGLDDQVSTALPWYLAFAKFKLAVILEQIHVRHTSGQTLGDGFDGIGRMVDELLDDCALATLPAR</sequence>
<dbReference type="CDD" id="cd05154">
    <property type="entry name" value="ACAD10_11_N-like"/>
    <property type="match status" value="1"/>
</dbReference>
<proteinExistence type="predicted"/>
<dbReference type="InterPro" id="IPR011009">
    <property type="entry name" value="Kinase-like_dom_sf"/>
</dbReference>
<evidence type="ECO:0000256" key="1">
    <source>
        <dbReference type="SAM" id="MobiDB-lite"/>
    </source>
</evidence>
<dbReference type="Proteomes" id="UP000292274">
    <property type="component" value="Unassembled WGS sequence"/>
</dbReference>
<dbReference type="AlphaFoldDB" id="A0A4R0GJC9"/>
<dbReference type="InterPro" id="IPR002575">
    <property type="entry name" value="Aminoglycoside_PTrfase"/>
</dbReference>
<feature type="region of interest" description="Disordered" evidence="1">
    <location>
        <begin position="1"/>
        <end position="31"/>
    </location>
</feature>
<accession>A0A4R0GJC9</accession>
<gene>
    <name evidence="3" type="ORF">E0H26_20005</name>
</gene>
<dbReference type="Pfam" id="PF01636">
    <property type="entry name" value="APH"/>
    <property type="match status" value="1"/>
</dbReference>
<dbReference type="OrthoDB" id="3806873at2"/>
<dbReference type="GO" id="GO:0016740">
    <property type="term" value="F:transferase activity"/>
    <property type="evidence" value="ECO:0007669"/>
    <property type="project" value="UniProtKB-KW"/>
</dbReference>
<evidence type="ECO:0000313" key="4">
    <source>
        <dbReference type="Proteomes" id="UP000292274"/>
    </source>
</evidence>
<reference evidence="3 4" key="1">
    <citation type="submission" date="2019-02" db="EMBL/GenBank/DDBJ databases">
        <title>Jishengella sp. nov., isolated from a root of Zingiber montanum.</title>
        <authorList>
            <person name="Kuncharoen N."/>
            <person name="Kudo T."/>
            <person name="Masahiro Y."/>
            <person name="Ohkuma M."/>
            <person name="Tanasupawat S."/>
        </authorList>
    </citation>
    <scope>NUCLEOTIDE SEQUENCE [LARGE SCALE GENOMIC DNA]</scope>
    <source>
        <strain evidence="3 4">PLAI 1-1</strain>
    </source>
</reference>
<feature type="domain" description="Aminoglycoside phosphotransferase" evidence="2">
    <location>
        <begin position="68"/>
        <end position="285"/>
    </location>
</feature>
<dbReference type="InterPro" id="IPR041726">
    <property type="entry name" value="ACAD10_11_N"/>
</dbReference>
<dbReference type="Gene3D" id="3.90.1200.10">
    <property type="match status" value="1"/>
</dbReference>
<name>A0A4R0GJC9_9ACTN</name>
<organism evidence="3 4">
    <name type="scientific">Micromonospora zingiberis</name>
    <dbReference type="NCBI Taxonomy" id="2053011"/>
    <lineage>
        <taxon>Bacteria</taxon>
        <taxon>Bacillati</taxon>
        <taxon>Actinomycetota</taxon>
        <taxon>Actinomycetes</taxon>
        <taxon>Micromonosporales</taxon>
        <taxon>Micromonosporaceae</taxon>
        <taxon>Micromonospora</taxon>
    </lineage>
</organism>
<evidence type="ECO:0000259" key="2">
    <source>
        <dbReference type="Pfam" id="PF01636"/>
    </source>
</evidence>